<dbReference type="GO" id="GO:0000956">
    <property type="term" value="P:nuclear-transcribed mRNA catabolic process"/>
    <property type="evidence" value="ECO:0007669"/>
    <property type="project" value="TreeGrafter"/>
</dbReference>
<dbReference type="OrthoDB" id="372487at2759"/>
<dbReference type="PANTHER" id="PTHR12341:SF62">
    <property type="entry name" value="5'-3' EXORIBONUCLEASE 3-LIKE"/>
    <property type="match status" value="1"/>
</dbReference>
<accession>A0A835LMR4</accession>
<dbReference type="InterPro" id="IPR027073">
    <property type="entry name" value="5_3_exoribonuclease"/>
</dbReference>
<evidence type="ECO:0000313" key="6">
    <source>
        <dbReference type="EMBL" id="KAF9598237.1"/>
    </source>
</evidence>
<dbReference type="CDD" id="cd18673">
    <property type="entry name" value="PIN_XRN1-2-like"/>
    <property type="match status" value="1"/>
</dbReference>
<dbReference type="GO" id="GO:0004534">
    <property type="term" value="F:5'-3' RNA exonuclease activity"/>
    <property type="evidence" value="ECO:0007669"/>
    <property type="project" value="TreeGrafter"/>
</dbReference>
<dbReference type="GO" id="GO:0003723">
    <property type="term" value="F:RNA binding"/>
    <property type="evidence" value="ECO:0007669"/>
    <property type="project" value="TreeGrafter"/>
</dbReference>
<evidence type="ECO:0000313" key="7">
    <source>
        <dbReference type="Proteomes" id="UP000631114"/>
    </source>
</evidence>
<keyword evidence="7" id="KW-1185">Reference proteome</keyword>
<dbReference type="GO" id="GO:0005634">
    <property type="term" value="C:nucleus"/>
    <property type="evidence" value="ECO:0007669"/>
    <property type="project" value="TreeGrafter"/>
</dbReference>
<keyword evidence="2" id="KW-0378">Hydrolase</keyword>
<dbReference type="EMBL" id="JADFTS010000007">
    <property type="protein sequence ID" value="KAF9598237.1"/>
    <property type="molecule type" value="Genomic_DNA"/>
</dbReference>
<dbReference type="Proteomes" id="UP000631114">
    <property type="component" value="Unassembled WGS sequence"/>
</dbReference>
<keyword evidence="1" id="KW-0540">Nuclease</keyword>
<gene>
    <name evidence="6" type="ORF">IFM89_026013</name>
</gene>
<feature type="domain" description="Xrn1 N-terminal" evidence="4">
    <location>
        <begin position="27"/>
        <end position="214"/>
    </location>
</feature>
<evidence type="ECO:0000256" key="1">
    <source>
        <dbReference type="ARBA" id="ARBA00022722"/>
    </source>
</evidence>
<evidence type="ECO:0000256" key="3">
    <source>
        <dbReference type="ARBA" id="ARBA00022839"/>
    </source>
</evidence>
<evidence type="ECO:0000259" key="4">
    <source>
        <dbReference type="Pfam" id="PF03159"/>
    </source>
</evidence>
<name>A0A835LMR4_9MAGN</name>
<keyword evidence="3" id="KW-0269">Exonuclease</keyword>
<dbReference type="InterPro" id="IPR041412">
    <property type="entry name" value="Xrn1_helical"/>
</dbReference>
<feature type="non-terminal residue" evidence="6">
    <location>
        <position position="1"/>
    </location>
</feature>
<dbReference type="PANTHER" id="PTHR12341">
    <property type="entry name" value="5'-&gt;3' EXORIBONUCLEASE"/>
    <property type="match status" value="1"/>
</dbReference>
<dbReference type="InterPro" id="IPR004859">
    <property type="entry name" value="Xrn1_N"/>
</dbReference>
<reference evidence="6 7" key="1">
    <citation type="submission" date="2020-10" db="EMBL/GenBank/DDBJ databases">
        <title>The Coptis chinensis genome and diversification of protoberbering-type alkaloids.</title>
        <authorList>
            <person name="Wang B."/>
            <person name="Shu S."/>
            <person name="Song C."/>
            <person name="Liu Y."/>
        </authorList>
    </citation>
    <scope>NUCLEOTIDE SEQUENCE [LARGE SCALE GENOMIC DNA]</scope>
    <source>
        <strain evidence="6">HL-2020</strain>
        <tissue evidence="6">Leaf</tissue>
    </source>
</reference>
<sequence length="325" mass="37824">VSMCLYVPLCCNNMLCFGMSKMFFMCMQEPPTTFDEVFQNIFEYIDWLFKLVRPRKLLFLAIDGVAPRAKMNQQRSRRFRTAKDAEIAEAEEERLRKEFEREGKKVLPKQKLEVSDSNVITPGTEFMEKLSNALEVYICLRLKSDIGWKSIKVILSDANSPGEGEHKIMKFIRLQRNHDGYNPNTRHCLYGLDADLIMLALATHEIHFTILREDVIMEQTRGSMGRPLQSCLSNVTSASSPLSEECSNKWKPANVSRKPYQKPYQFLNIWTVREYLALELEISSPPFKIDFERIIDDFVFICFFTGNDFLPHMPSLEIREVYCHA</sequence>
<evidence type="ECO:0000259" key="5">
    <source>
        <dbReference type="Pfam" id="PF17846"/>
    </source>
</evidence>
<dbReference type="Pfam" id="PF17846">
    <property type="entry name" value="XRN_M"/>
    <property type="match status" value="1"/>
</dbReference>
<comment type="caution">
    <text evidence="6">The sequence shown here is derived from an EMBL/GenBank/DDBJ whole genome shotgun (WGS) entry which is preliminary data.</text>
</comment>
<dbReference type="AlphaFoldDB" id="A0A835LMR4"/>
<evidence type="ECO:0000256" key="2">
    <source>
        <dbReference type="ARBA" id="ARBA00022801"/>
    </source>
</evidence>
<dbReference type="Gene3D" id="3.40.50.12390">
    <property type="match status" value="1"/>
</dbReference>
<proteinExistence type="predicted"/>
<feature type="domain" description="Xrn1 helical" evidence="5">
    <location>
        <begin position="288"/>
        <end position="321"/>
    </location>
</feature>
<dbReference type="Pfam" id="PF03159">
    <property type="entry name" value="XRN_N"/>
    <property type="match status" value="1"/>
</dbReference>
<organism evidence="6 7">
    <name type="scientific">Coptis chinensis</name>
    <dbReference type="NCBI Taxonomy" id="261450"/>
    <lineage>
        <taxon>Eukaryota</taxon>
        <taxon>Viridiplantae</taxon>
        <taxon>Streptophyta</taxon>
        <taxon>Embryophyta</taxon>
        <taxon>Tracheophyta</taxon>
        <taxon>Spermatophyta</taxon>
        <taxon>Magnoliopsida</taxon>
        <taxon>Ranunculales</taxon>
        <taxon>Ranunculaceae</taxon>
        <taxon>Coptidoideae</taxon>
        <taxon>Coptis</taxon>
    </lineage>
</organism>
<protein>
    <submittedName>
        <fullName evidence="6">Uncharacterized protein</fullName>
    </submittedName>
</protein>